<evidence type="ECO:0000313" key="1">
    <source>
        <dbReference type="EMBL" id="QTA89667.1"/>
    </source>
</evidence>
<reference evidence="1" key="1">
    <citation type="journal article" date="2021" name="Microb. Physiol.">
        <title>Proteogenomic Insights into the Physiology of Marine, Sulfate-Reducing, Filamentous Desulfonema limicola and Desulfonema magnum.</title>
        <authorList>
            <person name="Schnaars V."/>
            <person name="Wohlbrand L."/>
            <person name="Scheve S."/>
            <person name="Hinrichs C."/>
            <person name="Reinhardt R."/>
            <person name="Rabus R."/>
        </authorList>
    </citation>
    <scope>NUCLEOTIDE SEQUENCE</scope>
    <source>
        <strain evidence="1">4be13</strain>
    </source>
</reference>
<dbReference type="EMBL" id="CP061800">
    <property type="protein sequence ID" value="QTA89667.1"/>
    <property type="molecule type" value="Genomic_DNA"/>
</dbReference>
<name>A0A975GQA0_9BACT</name>
<dbReference type="KEGG" id="dmm:dnm_057240"/>
<sequence>MIHYRINFYIKVLNSLSDRGASFLITGNERFGRGCGLRPENILNNLTL</sequence>
<keyword evidence="2" id="KW-1185">Reference proteome</keyword>
<accession>A0A975GQA0</accession>
<protein>
    <submittedName>
        <fullName evidence="1">Uncharacterized protein</fullName>
    </submittedName>
</protein>
<organism evidence="1 2">
    <name type="scientific">Desulfonema magnum</name>
    <dbReference type="NCBI Taxonomy" id="45655"/>
    <lineage>
        <taxon>Bacteria</taxon>
        <taxon>Pseudomonadati</taxon>
        <taxon>Thermodesulfobacteriota</taxon>
        <taxon>Desulfobacteria</taxon>
        <taxon>Desulfobacterales</taxon>
        <taxon>Desulfococcaceae</taxon>
        <taxon>Desulfonema</taxon>
    </lineage>
</organism>
<dbReference type="AlphaFoldDB" id="A0A975GQA0"/>
<proteinExistence type="predicted"/>
<gene>
    <name evidence="1" type="ORF">dnm_057240</name>
</gene>
<dbReference type="Proteomes" id="UP000663722">
    <property type="component" value="Chromosome"/>
</dbReference>
<evidence type="ECO:0000313" key="2">
    <source>
        <dbReference type="Proteomes" id="UP000663722"/>
    </source>
</evidence>